<evidence type="ECO:0000313" key="2">
    <source>
        <dbReference type="Proteomes" id="UP000593802"/>
    </source>
</evidence>
<evidence type="ECO:0000313" key="1">
    <source>
        <dbReference type="EMBL" id="BCJ86560.1"/>
    </source>
</evidence>
<reference evidence="1 2" key="1">
    <citation type="submission" date="2020-08" db="EMBL/GenBank/DDBJ databases">
        <title>Complete Genome Sequence of Effusibacillus dendaii Strain skT53, Isolated from Farmland soil.</title>
        <authorList>
            <person name="Konishi T."/>
            <person name="Kawasaki H."/>
        </authorList>
    </citation>
    <scope>NUCLEOTIDE SEQUENCE [LARGE SCALE GENOMIC DNA]</scope>
    <source>
        <strain evidence="2">skT53</strain>
    </source>
</reference>
<protein>
    <submittedName>
        <fullName evidence="1">Uncharacterized protein</fullName>
    </submittedName>
</protein>
<dbReference type="Proteomes" id="UP000593802">
    <property type="component" value="Chromosome"/>
</dbReference>
<accession>A0A7I8DDG1</accession>
<sequence>MRKRFMYWVAGHPHCVLIIEEITNGKLPLRFVNDSEWQNAAGYLKMIKNQGLTEDRQ</sequence>
<keyword evidence="2" id="KW-1185">Reference proteome</keyword>
<dbReference type="RefSeq" id="WP_226375373.1">
    <property type="nucleotide sequence ID" value="NZ_AP023366.1"/>
</dbReference>
<dbReference type="KEGG" id="eff:skT53_15450"/>
<organism evidence="1 2">
    <name type="scientific">Effusibacillus dendaii</name>
    <dbReference type="NCBI Taxonomy" id="2743772"/>
    <lineage>
        <taxon>Bacteria</taxon>
        <taxon>Bacillati</taxon>
        <taxon>Bacillota</taxon>
        <taxon>Bacilli</taxon>
        <taxon>Bacillales</taxon>
        <taxon>Alicyclobacillaceae</taxon>
        <taxon>Effusibacillus</taxon>
    </lineage>
</organism>
<dbReference type="AlphaFoldDB" id="A0A7I8DDG1"/>
<proteinExistence type="predicted"/>
<gene>
    <name evidence="1" type="ORF">skT53_15450</name>
</gene>
<name>A0A7I8DDG1_9BACL</name>
<dbReference type="EMBL" id="AP023366">
    <property type="protein sequence ID" value="BCJ86560.1"/>
    <property type="molecule type" value="Genomic_DNA"/>
</dbReference>